<accession>A0ABW7HJD3</accession>
<proteinExistence type="predicted"/>
<protein>
    <submittedName>
        <fullName evidence="1">Uncharacterized protein</fullName>
    </submittedName>
</protein>
<evidence type="ECO:0000313" key="1">
    <source>
        <dbReference type="EMBL" id="MFG6489592.1"/>
    </source>
</evidence>
<gene>
    <name evidence="1" type="ORF">ACG04R_23145</name>
</gene>
<evidence type="ECO:0000313" key="2">
    <source>
        <dbReference type="Proteomes" id="UP001606134"/>
    </source>
</evidence>
<sequence length="201" mass="22249">MSIWELKAASPDQFAPLVPTDAQVNSGIFEFDGTPRVWRRRPTVAVFQERSKKHHLPRGDASLLLSGALVLNQKAADALGPFLAQFGQLLEARVDGAIEYFYNVTRLIDCIDPERSERRASGAIAKPAFRPHAVPHGPTVFKDLGRREPASMPTMKHGNCSRSASRRPSLVAFSWSRLERLALIEKRSACDADSERSCGQP</sequence>
<keyword evidence="2" id="KW-1185">Reference proteome</keyword>
<dbReference type="Proteomes" id="UP001606134">
    <property type="component" value="Unassembled WGS sequence"/>
</dbReference>
<dbReference type="RefSeq" id="WP_394415986.1">
    <property type="nucleotide sequence ID" value="NZ_JBIGIC010000013.1"/>
</dbReference>
<reference evidence="1 2" key="1">
    <citation type="submission" date="2024-08" db="EMBL/GenBank/DDBJ databases">
        <authorList>
            <person name="Lu H."/>
        </authorList>
    </citation>
    <scope>NUCLEOTIDE SEQUENCE [LARGE SCALE GENOMIC DNA]</scope>
    <source>
        <strain evidence="1 2">BYS78W</strain>
    </source>
</reference>
<comment type="caution">
    <text evidence="1">The sequence shown here is derived from an EMBL/GenBank/DDBJ whole genome shotgun (WGS) entry which is preliminary data.</text>
</comment>
<dbReference type="EMBL" id="JBIGIC010000013">
    <property type="protein sequence ID" value="MFG6489592.1"/>
    <property type="molecule type" value="Genomic_DNA"/>
</dbReference>
<organism evidence="1 2">
    <name type="scientific">Pelomonas candidula</name>
    <dbReference type="NCBI Taxonomy" id="3299025"/>
    <lineage>
        <taxon>Bacteria</taxon>
        <taxon>Pseudomonadati</taxon>
        <taxon>Pseudomonadota</taxon>
        <taxon>Betaproteobacteria</taxon>
        <taxon>Burkholderiales</taxon>
        <taxon>Sphaerotilaceae</taxon>
        <taxon>Roseateles</taxon>
    </lineage>
</organism>
<name>A0ABW7HJD3_9BURK</name>